<sequence length="107" mass="12208">MQEKNKGWRVVKEDERYVVTDNNLLNNLVASTTHLNPNHSTTGHKHAGQEEVYIFMHGSGSMEINERTFDVNSGDVVLIEDGEFHRVHNNGTEILEFVCVFDGKRSH</sequence>
<evidence type="ECO:0000313" key="3">
    <source>
        <dbReference type="EMBL" id="SVA03271.1"/>
    </source>
</evidence>
<feature type="domain" description="Cupin type-2" evidence="2">
    <location>
        <begin position="33"/>
        <end position="101"/>
    </location>
</feature>
<dbReference type="EMBL" id="UINC01003089">
    <property type="protein sequence ID" value="SVA03271.1"/>
    <property type="molecule type" value="Genomic_DNA"/>
</dbReference>
<dbReference type="PANTHER" id="PTHR35848">
    <property type="entry name" value="OXALATE-BINDING PROTEIN"/>
    <property type="match status" value="1"/>
</dbReference>
<dbReference type="InterPro" id="IPR014710">
    <property type="entry name" value="RmlC-like_jellyroll"/>
</dbReference>
<dbReference type="SUPFAM" id="SSF51182">
    <property type="entry name" value="RmlC-like cupins"/>
    <property type="match status" value="1"/>
</dbReference>
<reference evidence="3" key="1">
    <citation type="submission" date="2018-05" db="EMBL/GenBank/DDBJ databases">
        <authorList>
            <person name="Lanie J.A."/>
            <person name="Ng W.-L."/>
            <person name="Kazmierczak K.M."/>
            <person name="Andrzejewski T.M."/>
            <person name="Davidsen T.M."/>
            <person name="Wayne K.J."/>
            <person name="Tettelin H."/>
            <person name="Glass J.I."/>
            <person name="Rusch D."/>
            <person name="Podicherti R."/>
            <person name="Tsui H.-C.T."/>
            <person name="Winkler M.E."/>
        </authorList>
    </citation>
    <scope>NUCLEOTIDE SEQUENCE</scope>
</reference>
<evidence type="ECO:0000256" key="1">
    <source>
        <dbReference type="ARBA" id="ARBA00022723"/>
    </source>
</evidence>
<dbReference type="GO" id="GO:0046872">
    <property type="term" value="F:metal ion binding"/>
    <property type="evidence" value="ECO:0007669"/>
    <property type="project" value="UniProtKB-KW"/>
</dbReference>
<keyword evidence="1" id="KW-0479">Metal-binding</keyword>
<gene>
    <name evidence="3" type="ORF">METZ01_LOCUS56125</name>
</gene>
<dbReference type="Gene3D" id="2.60.120.10">
    <property type="entry name" value="Jelly Rolls"/>
    <property type="match status" value="1"/>
</dbReference>
<dbReference type="InterPro" id="IPR013096">
    <property type="entry name" value="Cupin_2"/>
</dbReference>
<dbReference type="InterPro" id="IPR011051">
    <property type="entry name" value="RmlC_Cupin_sf"/>
</dbReference>
<protein>
    <recommendedName>
        <fullName evidence="2">Cupin type-2 domain-containing protein</fullName>
    </recommendedName>
</protein>
<dbReference type="InterPro" id="IPR051610">
    <property type="entry name" value="GPI/OXD"/>
</dbReference>
<proteinExistence type="predicted"/>
<accession>A0A381SIW1</accession>
<dbReference type="Pfam" id="PF07883">
    <property type="entry name" value="Cupin_2"/>
    <property type="match status" value="1"/>
</dbReference>
<evidence type="ECO:0000259" key="2">
    <source>
        <dbReference type="Pfam" id="PF07883"/>
    </source>
</evidence>
<name>A0A381SIW1_9ZZZZ</name>
<organism evidence="3">
    <name type="scientific">marine metagenome</name>
    <dbReference type="NCBI Taxonomy" id="408172"/>
    <lineage>
        <taxon>unclassified sequences</taxon>
        <taxon>metagenomes</taxon>
        <taxon>ecological metagenomes</taxon>
    </lineage>
</organism>
<dbReference type="AlphaFoldDB" id="A0A381SIW1"/>